<keyword evidence="2" id="KW-0645">Protease</keyword>
<evidence type="ECO:0000256" key="3">
    <source>
        <dbReference type="ARBA" id="ARBA00022801"/>
    </source>
</evidence>
<evidence type="ECO:0000313" key="6">
    <source>
        <dbReference type="EMBL" id="SVA25334.1"/>
    </source>
</evidence>
<keyword evidence="3" id="KW-0378">Hydrolase</keyword>
<dbReference type="SMART" id="SM00245">
    <property type="entry name" value="TSPc"/>
    <property type="match status" value="1"/>
</dbReference>
<dbReference type="PROSITE" id="PS50106">
    <property type="entry name" value="PDZ"/>
    <property type="match status" value="1"/>
</dbReference>
<dbReference type="Gene3D" id="2.30.42.10">
    <property type="match status" value="1"/>
</dbReference>
<dbReference type="CDD" id="cd07560">
    <property type="entry name" value="Peptidase_S41_CPP"/>
    <property type="match status" value="1"/>
</dbReference>
<feature type="domain" description="PDZ" evidence="5">
    <location>
        <begin position="231"/>
        <end position="302"/>
    </location>
</feature>
<dbReference type="AlphaFoldDB" id="A0A381UBJ8"/>
<evidence type="ECO:0000256" key="4">
    <source>
        <dbReference type="ARBA" id="ARBA00022825"/>
    </source>
</evidence>
<accession>A0A381UBJ8</accession>
<name>A0A381UBJ8_9ZZZZ</name>
<evidence type="ECO:0000256" key="1">
    <source>
        <dbReference type="ARBA" id="ARBA00009179"/>
    </source>
</evidence>
<dbReference type="Gene3D" id="3.90.226.10">
    <property type="entry name" value="2-enoyl-CoA Hydratase, Chain A, domain 1"/>
    <property type="match status" value="1"/>
</dbReference>
<dbReference type="FunFam" id="3.90.226.10:FF:000090">
    <property type="entry name" value="Tail-specific protease"/>
    <property type="match status" value="1"/>
</dbReference>
<dbReference type="PANTHER" id="PTHR32060:SF22">
    <property type="entry name" value="CARBOXYL-TERMINAL-PROCESSING PEPTIDASE 3, CHLOROPLASTIC"/>
    <property type="match status" value="1"/>
</dbReference>
<dbReference type="PANTHER" id="PTHR32060">
    <property type="entry name" value="TAIL-SPECIFIC PROTEASE"/>
    <property type="match status" value="1"/>
</dbReference>
<dbReference type="EMBL" id="UINC01006078">
    <property type="protein sequence ID" value="SVA25334.1"/>
    <property type="molecule type" value="Genomic_DNA"/>
</dbReference>
<dbReference type="InterPro" id="IPR036034">
    <property type="entry name" value="PDZ_sf"/>
</dbReference>
<dbReference type="Pfam" id="PF00595">
    <property type="entry name" value="PDZ"/>
    <property type="match status" value="1"/>
</dbReference>
<dbReference type="GO" id="GO:0030288">
    <property type="term" value="C:outer membrane-bounded periplasmic space"/>
    <property type="evidence" value="ECO:0007669"/>
    <property type="project" value="TreeGrafter"/>
</dbReference>
<reference evidence="6" key="1">
    <citation type="submission" date="2018-05" db="EMBL/GenBank/DDBJ databases">
        <authorList>
            <person name="Lanie J.A."/>
            <person name="Ng W.-L."/>
            <person name="Kazmierczak K.M."/>
            <person name="Andrzejewski T.M."/>
            <person name="Davidsen T.M."/>
            <person name="Wayne K.J."/>
            <person name="Tettelin H."/>
            <person name="Glass J.I."/>
            <person name="Rusch D."/>
            <person name="Podicherti R."/>
            <person name="Tsui H.-C.T."/>
            <person name="Winkler M.E."/>
        </authorList>
    </citation>
    <scope>NUCLEOTIDE SEQUENCE</scope>
</reference>
<evidence type="ECO:0000256" key="2">
    <source>
        <dbReference type="ARBA" id="ARBA00022670"/>
    </source>
</evidence>
<keyword evidence="4" id="KW-0720">Serine protease</keyword>
<dbReference type="InterPro" id="IPR005151">
    <property type="entry name" value="Tail-specific_protease"/>
</dbReference>
<dbReference type="GO" id="GO:0006508">
    <property type="term" value="P:proteolysis"/>
    <property type="evidence" value="ECO:0007669"/>
    <property type="project" value="UniProtKB-KW"/>
</dbReference>
<dbReference type="GO" id="GO:0008236">
    <property type="term" value="F:serine-type peptidase activity"/>
    <property type="evidence" value="ECO:0007669"/>
    <property type="project" value="UniProtKB-KW"/>
</dbReference>
<dbReference type="InterPro" id="IPR040573">
    <property type="entry name" value="TSP_N"/>
</dbReference>
<sequence>MTRRFKFLIAILSSLFLSYGLLAENTEYSFNDEHIKLANEIIEILENHHFTKKKYVSIKPEALDSFLDRLDPSRSIFLEQEINDFSDDLDPVINDQSASLEKAFNIFGLYRSRYSERYHLQKSLLSEIENLDLRQNRKILKDRSESKRKETAEDLKVLWEDLLINDVIQLNLNGNDLNETGIKLTKRIDNQFNFFERTTSDDVVDLYINSIALSYGPHTTYMSPKRTEDFDIDMSLSLEGIGALLSTDGLYTTISSLVPGGPAEKSDKLKPNDRIVGVAQETEDEITDVIGWRIDDVVQLIRGPKDTEVKLEVIPSTSLDESQTKIITLTRNVVKLEDQAAEKRIINIKNADSEFKLGVVELPAFYMDFNAYQRREYDFRSSSKDVKNLIRTMKNNDIDGLIIDLRNNGGGSLLEANALAQLFLGAGPKVQVKTSSGSIHGLGERRGFQFYDGPLAILVNRFSASASEILAGAIQDYERGLVLGTDTFGKGTVQRVQSLSLGQIKFTESKFYRVSGKSTQNKGISPDIYLPSPIDTEEIGENKLPGALEYDSIAKTKVRDFNRIIASTDLLTSEHAERINKSGLFKHLEKMKTWRKIQQDEKYLDLNIDNRRASKENAEAELLAMENDFRKKIGLNTFESYQAFLDREEAEEEPDIEEEILLEAANVLSDFIKYSYKPVISLSKTG</sequence>
<evidence type="ECO:0000259" key="5">
    <source>
        <dbReference type="PROSITE" id="PS50106"/>
    </source>
</evidence>
<dbReference type="Pfam" id="PF03572">
    <property type="entry name" value="Peptidase_S41"/>
    <property type="match status" value="1"/>
</dbReference>
<proteinExistence type="inferred from homology"/>
<dbReference type="SUPFAM" id="SSF50156">
    <property type="entry name" value="PDZ domain-like"/>
    <property type="match status" value="1"/>
</dbReference>
<dbReference type="InterPro" id="IPR020992">
    <property type="entry name" value="Tail_Prtase_C"/>
</dbReference>
<dbReference type="NCBIfam" id="TIGR00225">
    <property type="entry name" value="prc"/>
    <property type="match status" value="1"/>
</dbReference>
<dbReference type="GO" id="GO:0004175">
    <property type="term" value="F:endopeptidase activity"/>
    <property type="evidence" value="ECO:0007669"/>
    <property type="project" value="TreeGrafter"/>
</dbReference>
<gene>
    <name evidence="6" type="ORF">METZ01_LOCUS78188</name>
</gene>
<dbReference type="SUPFAM" id="SSF52096">
    <property type="entry name" value="ClpP/crotonase"/>
    <property type="match status" value="1"/>
</dbReference>
<dbReference type="Pfam" id="PF17804">
    <property type="entry name" value="TSP_NTD"/>
    <property type="match status" value="1"/>
</dbReference>
<protein>
    <recommendedName>
        <fullName evidence="5">PDZ domain-containing protein</fullName>
    </recommendedName>
</protein>
<dbReference type="GO" id="GO:0007165">
    <property type="term" value="P:signal transduction"/>
    <property type="evidence" value="ECO:0007669"/>
    <property type="project" value="TreeGrafter"/>
</dbReference>
<dbReference type="InterPro" id="IPR004447">
    <property type="entry name" value="Peptidase_S41A"/>
</dbReference>
<dbReference type="SMART" id="SM00228">
    <property type="entry name" value="PDZ"/>
    <property type="match status" value="1"/>
</dbReference>
<dbReference type="CDD" id="cd06782">
    <property type="entry name" value="cpPDZ_CPP-like"/>
    <property type="match status" value="1"/>
</dbReference>
<dbReference type="InterPro" id="IPR001478">
    <property type="entry name" value="PDZ"/>
</dbReference>
<dbReference type="InterPro" id="IPR029045">
    <property type="entry name" value="ClpP/crotonase-like_dom_sf"/>
</dbReference>
<organism evidence="6">
    <name type="scientific">marine metagenome</name>
    <dbReference type="NCBI Taxonomy" id="408172"/>
    <lineage>
        <taxon>unclassified sequences</taxon>
        <taxon>metagenomes</taxon>
        <taxon>ecological metagenomes</taxon>
    </lineage>
</organism>
<comment type="similarity">
    <text evidence="1">Belongs to the peptidase S41A family.</text>
</comment>
<dbReference type="Pfam" id="PF11818">
    <property type="entry name" value="DUF3340"/>
    <property type="match status" value="1"/>
</dbReference>